<name>V6S0Q2_9FLAO</name>
<feature type="region of interest" description="Disordered" evidence="1">
    <location>
        <begin position="125"/>
        <end position="151"/>
    </location>
</feature>
<dbReference type="STRING" id="1107311.Q767_09700"/>
<comment type="caution">
    <text evidence="3">The sequence shown here is derived from an EMBL/GenBank/DDBJ whole genome shotgun (WGS) entry which is preliminary data.</text>
</comment>
<feature type="signal peptide" evidence="2">
    <location>
        <begin position="1"/>
        <end position="21"/>
    </location>
</feature>
<keyword evidence="4" id="KW-1185">Reference proteome</keyword>
<feature type="chain" id="PRO_5004751991" evidence="2">
    <location>
        <begin position="22"/>
        <end position="151"/>
    </location>
</feature>
<dbReference type="EMBL" id="JRLZ01000008">
    <property type="protein sequence ID" value="KGO95941.1"/>
    <property type="molecule type" value="Genomic_DNA"/>
</dbReference>
<evidence type="ECO:0000313" key="3">
    <source>
        <dbReference type="EMBL" id="KGO95941.1"/>
    </source>
</evidence>
<dbReference type="PATRIC" id="fig|1107311.5.peg.3164"/>
<dbReference type="AlphaFoldDB" id="V6S0Q2"/>
<gene>
    <name evidence="3" type="ORF">Q767_09700</name>
</gene>
<proteinExistence type="predicted"/>
<keyword evidence="2" id="KW-0732">Signal</keyword>
<organism evidence="3 4">
    <name type="scientific">Flavobacterium enshiense DK69</name>
    <dbReference type="NCBI Taxonomy" id="1107311"/>
    <lineage>
        <taxon>Bacteria</taxon>
        <taxon>Pseudomonadati</taxon>
        <taxon>Bacteroidota</taxon>
        <taxon>Flavobacteriia</taxon>
        <taxon>Flavobacteriales</taxon>
        <taxon>Flavobacteriaceae</taxon>
        <taxon>Flavobacterium</taxon>
    </lineage>
</organism>
<dbReference type="OrthoDB" id="799522at2"/>
<reference evidence="3 4" key="2">
    <citation type="journal article" date="2015" name="Stand. Genomic Sci.">
        <title>High quality draft genomic sequence of Flavobacterium enshiense DK69(T) and comparison among Flavobacterium genomes.</title>
        <authorList>
            <person name="Zeng Z."/>
            <person name="Chen C."/>
            <person name="Du H."/>
            <person name="Wang G."/>
            <person name="Li M."/>
        </authorList>
    </citation>
    <scope>NUCLEOTIDE SEQUENCE [LARGE SCALE GENOMIC DNA]</scope>
    <source>
        <strain evidence="3 4">DK69</strain>
    </source>
</reference>
<feature type="compositionally biased region" description="Basic residues" evidence="1">
    <location>
        <begin position="138"/>
        <end position="151"/>
    </location>
</feature>
<reference evidence="4" key="1">
    <citation type="submission" date="2013-09" db="EMBL/GenBank/DDBJ databases">
        <authorList>
            <person name="Zeng Z."/>
            <person name="Chen C."/>
        </authorList>
    </citation>
    <scope>NUCLEOTIDE SEQUENCE [LARGE SCALE GENOMIC DNA]</scope>
    <source>
        <strain evidence="4">DK69</strain>
    </source>
</reference>
<protein>
    <submittedName>
        <fullName evidence="3">Uncharacterized protein</fullName>
    </submittedName>
</protein>
<dbReference type="RefSeq" id="WP_023574696.1">
    <property type="nucleotide sequence ID" value="NZ_AVCS01000028.1"/>
</dbReference>
<evidence type="ECO:0000313" key="4">
    <source>
        <dbReference type="Proteomes" id="UP000030149"/>
    </source>
</evidence>
<dbReference type="eggNOG" id="ENOG5032SGC">
    <property type="taxonomic scope" value="Bacteria"/>
</dbReference>
<sequence length="151" mass="17539">MKTLKFLFFGLFLFLSTSANAQIGVNVNINIPVWGPADTHDAHFYYIPDIQVYYDVPNAVFIYPYKERWIRCKRLPAHYSHFDLHSGCKVILPYRGHSPYDYFHTHKSKYPKGYIVKGQKPYKSKGNNGHHYGEGKHESKHGHHGKHGKGH</sequence>
<dbReference type="Proteomes" id="UP000030149">
    <property type="component" value="Unassembled WGS sequence"/>
</dbReference>
<evidence type="ECO:0000256" key="2">
    <source>
        <dbReference type="SAM" id="SignalP"/>
    </source>
</evidence>
<evidence type="ECO:0000256" key="1">
    <source>
        <dbReference type="SAM" id="MobiDB-lite"/>
    </source>
</evidence>
<accession>V6S0Q2</accession>